<dbReference type="PANTHER" id="PTHR10067">
    <property type="entry name" value="PHOSPHATIDYLSERINE DECARBOXYLASE"/>
    <property type="match status" value="1"/>
</dbReference>
<evidence type="ECO:0000256" key="9">
    <source>
        <dbReference type="ARBA" id="ARBA00023239"/>
    </source>
</evidence>
<evidence type="ECO:0000256" key="7">
    <source>
        <dbReference type="ARBA" id="ARBA00023145"/>
    </source>
</evidence>
<comment type="caution">
    <text evidence="13">The sequence shown here is derived from an EMBL/GenBank/DDBJ whole genome shotgun (WGS) entry which is preliminary data.</text>
</comment>
<evidence type="ECO:0000256" key="8">
    <source>
        <dbReference type="ARBA" id="ARBA00023209"/>
    </source>
</evidence>
<comment type="similarity">
    <text evidence="12">Belongs to the phosphatidylserine decarboxylase family. PSD-B subfamily. Prokaryotic type I sub-subfamily.</text>
</comment>
<feature type="active site" description="Charge relay system; for autoendoproteolytic cleavage activity" evidence="12">
    <location>
        <position position="143"/>
    </location>
</feature>
<comment type="pathway">
    <text evidence="1">Lipid metabolism.</text>
</comment>
<keyword evidence="2 12" id="KW-1003">Cell membrane</keyword>
<keyword evidence="7 12" id="KW-0865">Zymogen</keyword>
<evidence type="ECO:0000313" key="13">
    <source>
        <dbReference type="EMBL" id="GMN89991.1"/>
    </source>
</evidence>
<evidence type="ECO:0000313" key="14">
    <source>
        <dbReference type="Proteomes" id="UP001628164"/>
    </source>
</evidence>
<comment type="subcellular location">
    <subcellularLocation>
        <location evidence="12">Cell membrane</location>
        <topology evidence="12">Peripheral membrane protein</topology>
    </subcellularLocation>
</comment>
<evidence type="ECO:0000256" key="12">
    <source>
        <dbReference type="HAMAP-Rule" id="MF_00662"/>
    </source>
</evidence>
<feature type="site" description="Cleavage (non-hydrolytic); by autocatalysis" evidence="12">
    <location>
        <begin position="247"/>
        <end position="248"/>
    </location>
</feature>
<evidence type="ECO:0000256" key="5">
    <source>
        <dbReference type="ARBA" id="ARBA00023098"/>
    </source>
</evidence>
<dbReference type="InterPro" id="IPR033177">
    <property type="entry name" value="PSD-B"/>
</dbReference>
<organism evidence="13 14">
    <name type="scientific">Francisella sciaenopsi</name>
    <dbReference type="NCBI Taxonomy" id="3055034"/>
    <lineage>
        <taxon>Bacteria</taxon>
        <taxon>Pseudomonadati</taxon>
        <taxon>Pseudomonadota</taxon>
        <taxon>Gammaproteobacteria</taxon>
        <taxon>Thiotrichales</taxon>
        <taxon>Francisellaceae</taxon>
        <taxon>Francisella</taxon>
    </lineage>
</organism>
<comment type="catalytic activity">
    <reaction evidence="12">
        <text>a 1,2-diacyl-sn-glycero-3-phospho-L-serine + H(+) = a 1,2-diacyl-sn-glycero-3-phosphoethanolamine + CO2</text>
        <dbReference type="Rhea" id="RHEA:20828"/>
        <dbReference type="ChEBI" id="CHEBI:15378"/>
        <dbReference type="ChEBI" id="CHEBI:16526"/>
        <dbReference type="ChEBI" id="CHEBI:57262"/>
        <dbReference type="ChEBI" id="CHEBI:64612"/>
        <dbReference type="EC" id="4.1.1.65"/>
    </reaction>
</comment>
<comment type="function">
    <text evidence="12">Catalyzes the formation of phosphatidylethanolamine (PtdEtn) from phosphatidylserine (PtdSer).</text>
</comment>
<feature type="active site" description="Schiff-base intermediate with substrate; via pyruvic acid; for decarboxylase activity" evidence="12">
    <location>
        <position position="248"/>
    </location>
</feature>
<comment type="subunit">
    <text evidence="12">Heterodimer of a large membrane-associated beta subunit and a small pyruvoyl-containing alpha subunit.</text>
</comment>
<dbReference type="NCBIfam" id="TIGR00163">
    <property type="entry name" value="PS_decarb"/>
    <property type="match status" value="1"/>
</dbReference>
<evidence type="ECO:0000256" key="2">
    <source>
        <dbReference type="ARBA" id="ARBA00022475"/>
    </source>
</evidence>
<evidence type="ECO:0000256" key="11">
    <source>
        <dbReference type="ARBA" id="ARBA00023317"/>
    </source>
</evidence>
<evidence type="ECO:0000256" key="6">
    <source>
        <dbReference type="ARBA" id="ARBA00023136"/>
    </source>
</evidence>
<keyword evidence="5 12" id="KW-0443">Lipid metabolism</keyword>
<keyword evidence="10 12" id="KW-1208">Phospholipid metabolism</keyword>
<protein>
    <recommendedName>
        <fullName evidence="12">Phosphatidylserine decarboxylase proenzyme</fullName>
        <ecNumber evidence="12">4.1.1.65</ecNumber>
    </recommendedName>
    <component>
        <recommendedName>
            <fullName evidence="12">Phosphatidylserine decarboxylase alpha chain</fullName>
        </recommendedName>
    </component>
    <component>
        <recommendedName>
            <fullName evidence="12">Phosphatidylserine decarboxylase beta chain</fullName>
        </recommendedName>
    </component>
</protein>
<keyword evidence="6 12" id="KW-0472">Membrane</keyword>
<feature type="modified residue" description="Pyruvic acid (Ser); by autocatalysis" evidence="12">
    <location>
        <position position="248"/>
    </location>
</feature>
<keyword evidence="4 12" id="KW-0210">Decarboxylase</keyword>
<dbReference type="EMBL" id="BTHG01000006">
    <property type="protein sequence ID" value="GMN89991.1"/>
    <property type="molecule type" value="Genomic_DNA"/>
</dbReference>
<dbReference type="EC" id="4.1.1.65" evidence="12"/>
<keyword evidence="11 12" id="KW-0670">Pyruvate</keyword>
<dbReference type="PANTHER" id="PTHR10067:SF6">
    <property type="entry name" value="PHOSPHATIDYLSERINE DECARBOXYLASE PROENZYME, MITOCHONDRIAL"/>
    <property type="match status" value="1"/>
</dbReference>
<dbReference type="HAMAP" id="MF_00662">
    <property type="entry name" value="PS_decarb_PSD_B_type1"/>
    <property type="match status" value="1"/>
</dbReference>
<feature type="chain" id="PRO_5044943593" description="Phosphatidylserine decarboxylase alpha chain" evidence="12">
    <location>
        <begin position="248"/>
        <end position="281"/>
    </location>
</feature>
<dbReference type="RefSeq" id="WP_407877727.1">
    <property type="nucleotide sequence ID" value="NZ_BTHG01000006.1"/>
</dbReference>
<gene>
    <name evidence="13" type="primary">asd_1</name>
    <name evidence="12" type="synonym">psd</name>
    <name evidence="13" type="ORF">fsci_14780</name>
</gene>
<keyword evidence="8 12" id="KW-0594">Phospholipid biosynthesis</keyword>
<dbReference type="InterPro" id="IPR003817">
    <property type="entry name" value="PS_Dcarbxylase"/>
</dbReference>
<keyword evidence="3 12" id="KW-0444">Lipid biosynthesis</keyword>
<evidence type="ECO:0000256" key="10">
    <source>
        <dbReference type="ARBA" id="ARBA00023264"/>
    </source>
</evidence>
<feature type="active site" description="Charge relay system; for autoendoproteolytic cleavage activity" evidence="12">
    <location>
        <position position="248"/>
    </location>
</feature>
<evidence type="ECO:0000256" key="3">
    <source>
        <dbReference type="ARBA" id="ARBA00022516"/>
    </source>
</evidence>
<comment type="pathway">
    <text evidence="12">Phospholipid metabolism; phosphatidylethanolamine biosynthesis; phosphatidylethanolamine from CDP-diacylglycerol: step 2/2.</text>
</comment>
<comment type="PTM">
    <text evidence="12">Is synthesized initially as an inactive proenzyme. Formation of the active enzyme involves a self-maturation process in which the active site pyruvoyl group is generated from an internal serine residue via an autocatalytic post-translational modification. Two non-identical subunits are generated from the proenzyme in this reaction, and the pyruvate is formed at the N-terminus of the alpha chain, which is derived from the carboxyl end of the proenzyme. The autoendoproteolytic cleavage occurs by a canonical serine protease mechanism, in which the side chain hydroxyl group of the serine supplies its oxygen atom to form the C-terminus of the beta chain, while the remainder of the serine residue undergoes an oxidative deamination to produce ammonia and the pyruvoyl prosthetic group on the alpha chain. During this reaction, the Ser that is part of the protease active site of the proenzyme becomes the pyruvoyl prosthetic group, which constitutes an essential element of the active site of the mature decarboxylase.</text>
</comment>
<dbReference type="Proteomes" id="UP001628164">
    <property type="component" value="Unassembled WGS sequence"/>
</dbReference>
<name>A0ABQ6PGC1_9GAMM</name>
<keyword evidence="9 12" id="KW-0456">Lyase</keyword>
<accession>A0ABQ6PGC1</accession>
<evidence type="ECO:0000256" key="4">
    <source>
        <dbReference type="ARBA" id="ARBA00022793"/>
    </source>
</evidence>
<feature type="chain" id="PRO_5044943594" description="Phosphatidylserine decarboxylase beta chain" evidence="12">
    <location>
        <begin position="1"/>
        <end position="247"/>
    </location>
</feature>
<feature type="active site" description="Charge relay system; for autoendoproteolytic cleavage activity" evidence="12">
    <location>
        <position position="90"/>
    </location>
</feature>
<dbReference type="InterPro" id="IPR033178">
    <property type="entry name" value="PSD_type1_pro"/>
</dbReference>
<comment type="cofactor">
    <cofactor evidence="12">
        <name>pyruvate</name>
        <dbReference type="ChEBI" id="CHEBI:15361"/>
    </cofactor>
    <text evidence="12">Binds 1 pyruvoyl group covalently per subunit.</text>
</comment>
<keyword evidence="14" id="KW-1185">Reference proteome</keyword>
<proteinExistence type="inferred from homology"/>
<sequence length="281" mass="31635">MKDKLFISLQHIIPQSLISRLISKLADSKNKPLKNYLINLAIKKFKIDISEAKESDISKYSSFNSFFIRELKDGLRPISSDKKVISSPADGVLSEFGDITNGNLIQAKGKTFTLQALIADSSTTDFTKFATIYLSPKDYHRVHMPIDGKLTKMVYIPGKLFSVNQITAQNVDNLFARNERLVCYFNTEIGEVAVIFVGALLVAGIETVWHGKVAPSYYKDIQIWDYNNDRFNIEFKKGDTLGWFNFGSTVIVLMPNENISFSQSQNNINVSVNQDLALIAE</sequence>
<reference evidence="13 14" key="1">
    <citation type="journal article" date="2024" name="Dis. Aquat. Organ.">
        <title>Francisella sciaenopsi sp. nov. isolated from diseased red drum Sciaenops ocellatus in Florida, USA.</title>
        <authorList>
            <person name="Kawahara M."/>
            <person name="Cody T.T."/>
            <person name="Yanong R.P.E."/>
            <person name="Henderson E."/>
            <person name="Yazdi Z."/>
            <person name="Soto E."/>
        </authorList>
    </citation>
    <scope>NUCLEOTIDE SEQUENCE [LARGE SCALE GENOMIC DNA]</scope>
    <source>
        <strain evidence="13 14">R22-20-7</strain>
    </source>
</reference>
<evidence type="ECO:0000256" key="1">
    <source>
        <dbReference type="ARBA" id="ARBA00005189"/>
    </source>
</evidence>
<dbReference type="Pfam" id="PF02666">
    <property type="entry name" value="PS_Dcarbxylase"/>
    <property type="match status" value="1"/>
</dbReference>